<comment type="caution">
    <text evidence="3">The sequence shown here is derived from an EMBL/GenBank/DDBJ whole genome shotgun (WGS) entry which is preliminary data.</text>
</comment>
<protein>
    <recommendedName>
        <fullName evidence="5">Secreted protein</fullName>
    </recommendedName>
</protein>
<accession>A0A9D4BXN3</accession>
<reference evidence="3" key="2">
    <citation type="submission" date="2020-11" db="EMBL/GenBank/DDBJ databases">
        <authorList>
            <person name="McCartney M.A."/>
            <person name="Auch B."/>
            <person name="Kono T."/>
            <person name="Mallez S."/>
            <person name="Becker A."/>
            <person name="Gohl D.M."/>
            <person name="Silverstein K.A.T."/>
            <person name="Koren S."/>
            <person name="Bechman K.B."/>
            <person name="Herman A."/>
            <person name="Abrahante J.E."/>
            <person name="Garbe J."/>
        </authorList>
    </citation>
    <scope>NUCLEOTIDE SEQUENCE</scope>
    <source>
        <strain evidence="3">Duluth1</strain>
        <tissue evidence="3">Whole animal</tissue>
    </source>
</reference>
<dbReference type="AlphaFoldDB" id="A0A9D4BXN3"/>
<feature type="signal peptide" evidence="2">
    <location>
        <begin position="1"/>
        <end position="16"/>
    </location>
</feature>
<organism evidence="3 4">
    <name type="scientific">Dreissena polymorpha</name>
    <name type="common">Zebra mussel</name>
    <name type="synonym">Mytilus polymorpha</name>
    <dbReference type="NCBI Taxonomy" id="45954"/>
    <lineage>
        <taxon>Eukaryota</taxon>
        <taxon>Metazoa</taxon>
        <taxon>Spiralia</taxon>
        <taxon>Lophotrochozoa</taxon>
        <taxon>Mollusca</taxon>
        <taxon>Bivalvia</taxon>
        <taxon>Autobranchia</taxon>
        <taxon>Heteroconchia</taxon>
        <taxon>Euheterodonta</taxon>
        <taxon>Imparidentia</taxon>
        <taxon>Neoheterodontei</taxon>
        <taxon>Myida</taxon>
        <taxon>Dreissenoidea</taxon>
        <taxon>Dreissenidae</taxon>
        <taxon>Dreissena</taxon>
    </lineage>
</organism>
<feature type="chain" id="PRO_5038415493" description="Secreted protein" evidence="2">
    <location>
        <begin position="17"/>
        <end position="112"/>
    </location>
</feature>
<dbReference type="EMBL" id="JAIWYP010000014">
    <property type="protein sequence ID" value="KAH3712882.1"/>
    <property type="molecule type" value="Genomic_DNA"/>
</dbReference>
<sequence length="112" mass="12267">MPLMSLCLFLAWRCHSRPGGGRDPTQPDTGGVELGTLHGGGRTGHRQGARDIPAGEDQRVASTTSVGFLCPSTLCMLENLSSAKMSYAEFLKLAFSLMFFKEYYQNSKQFLS</sequence>
<evidence type="ECO:0000313" key="3">
    <source>
        <dbReference type="EMBL" id="KAH3712882.1"/>
    </source>
</evidence>
<reference evidence="3" key="1">
    <citation type="journal article" date="2019" name="bioRxiv">
        <title>The Genome of the Zebra Mussel, Dreissena polymorpha: A Resource for Invasive Species Research.</title>
        <authorList>
            <person name="McCartney M.A."/>
            <person name="Auch B."/>
            <person name="Kono T."/>
            <person name="Mallez S."/>
            <person name="Zhang Y."/>
            <person name="Obille A."/>
            <person name="Becker A."/>
            <person name="Abrahante J.E."/>
            <person name="Garbe J."/>
            <person name="Badalamenti J.P."/>
            <person name="Herman A."/>
            <person name="Mangelson H."/>
            <person name="Liachko I."/>
            <person name="Sullivan S."/>
            <person name="Sone E.D."/>
            <person name="Koren S."/>
            <person name="Silverstein K.A.T."/>
            <person name="Beckman K.B."/>
            <person name="Gohl D.M."/>
        </authorList>
    </citation>
    <scope>NUCLEOTIDE SEQUENCE</scope>
    <source>
        <strain evidence="3">Duluth1</strain>
        <tissue evidence="3">Whole animal</tissue>
    </source>
</reference>
<name>A0A9D4BXN3_DREPO</name>
<keyword evidence="4" id="KW-1185">Reference proteome</keyword>
<keyword evidence="2" id="KW-0732">Signal</keyword>
<evidence type="ECO:0000256" key="2">
    <source>
        <dbReference type="SAM" id="SignalP"/>
    </source>
</evidence>
<proteinExistence type="predicted"/>
<evidence type="ECO:0000313" key="4">
    <source>
        <dbReference type="Proteomes" id="UP000828390"/>
    </source>
</evidence>
<feature type="region of interest" description="Disordered" evidence="1">
    <location>
        <begin position="18"/>
        <end position="56"/>
    </location>
</feature>
<gene>
    <name evidence="3" type="ORF">DPMN_072640</name>
</gene>
<dbReference type="Proteomes" id="UP000828390">
    <property type="component" value="Unassembled WGS sequence"/>
</dbReference>
<evidence type="ECO:0000256" key="1">
    <source>
        <dbReference type="SAM" id="MobiDB-lite"/>
    </source>
</evidence>
<evidence type="ECO:0008006" key="5">
    <source>
        <dbReference type="Google" id="ProtNLM"/>
    </source>
</evidence>